<evidence type="ECO:0000313" key="4">
    <source>
        <dbReference type="EMBL" id="MST69547.1"/>
    </source>
</evidence>
<accession>A0A6A8MCY2</accession>
<keyword evidence="2" id="KW-0456">Lyase</keyword>
<dbReference type="InterPro" id="IPR050197">
    <property type="entry name" value="Aldolase_class_II_sugar_metab"/>
</dbReference>
<dbReference type="SMART" id="SM01007">
    <property type="entry name" value="Aldolase_II"/>
    <property type="match status" value="2"/>
</dbReference>
<feature type="domain" description="Class II aldolase/adducin N-terminal" evidence="3">
    <location>
        <begin position="217"/>
        <end position="393"/>
    </location>
</feature>
<sequence length="412" mass="45074">MKTIDIKEGARLLHTRSKAFRDRYFKAYGSMAIRISDSSYMMTRHTLPLSGIRESDVNLYDINSGEIGAIFKAMNNVNAIVVACTEASVKFSSKADIMRPALDDLAQIIGPDVRISESDQVKDLAKALKDRNGCFIRNKGIFSIGANLDEAVAGALILEKCAEGEILSSKVGGLKYLTPENAQKMRNFYIQKYRSTNLTNNHVPFVNISGEEFDVRNKIIECGKELCHKDLVQGSWGNISVRLNSQEMLITPSGMDYFEIRTEDIVKVNISTLEYSSDSRRPSSEVRLHADIYKSHPGCNAIIHTHSNGCSVFAAARAGFRIDNPLIHSIIGDMIATRPELPGTRELSKAVNEGLAENSACIISNHGAIFCGPELDIVLKVADAIESKACNLLGLNASDKLAPSLDVESTGA</sequence>
<protein>
    <submittedName>
        <fullName evidence="4">Class II aldolase/adducin family protein</fullName>
    </submittedName>
</protein>
<organism evidence="4">
    <name type="scientific">Baileyella intestinalis</name>
    <dbReference type="NCBI Taxonomy" id="2606709"/>
    <lineage>
        <taxon>Bacteria</taxon>
        <taxon>Bacillati</taxon>
        <taxon>Bacillota</taxon>
        <taxon>Clostridia</taxon>
        <taxon>Peptostreptococcales</taxon>
        <taxon>Anaerovoracaceae</taxon>
        <taxon>Baileyella</taxon>
    </lineage>
</organism>
<comment type="caution">
    <text evidence="4">The sequence shown here is derived from an EMBL/GenBank/DDBJ whole genome shotgun (WGS) entry which is preliminary data.</text>
</comment>
<dbReference type="GO" id="GO:0016832">
    <property type="term" value="F:aldehyde-lyase activity"/>
    <property type="evidence" value="ECO:0007669"/>
    <property type="project" value="TreeGrafter"/>
</dbReference>
<dbReference type="RefSeq" id="WP_154573018.1">
    <property type="nucleotide sequence ID" value="NZ_VUNB01000006.1"/>
</dbReference>
<dbReference type="GO" id="GO:0005829">
    <property type="term" value="C:cytosol"/>
    <property type="evidence" value="ECO:0007669"/>
    <property type="project" value="TreeGrafter"/>
</dbReference>
<evidence type="ECO:0000256" key="1">
    <source>
        <dbReference type="ARBA" id="ARBA00022723"/>
    </source>
</evidence>
<dbReference type="PANTHER" id="PTHR22789:SF0">
    <property type="entry name" value="3-OXO-TETRONATE 4-PHOSPHATE DECARBOXYLASE-RELATED"/>
    <property type="match status" value="1"/>
</dbReference>
<evidence type="ECO:0000259" key="3">
    <source>
        <dbReference type="SMART" id="SM01007"/>
    </source>
</evidence>
<name>A0A6A8MCY2_9FIRM</name>
<dbReference type="InterPro" id="IPR001303">
    <property type="entry name" value="Aldolase_II/adducin_N"/>
</dbReference>
<dbReference type="GO" id="GO:0046872">
    <property type="term" value="F:metal ion binding"/>
    <property type="evidence" value="ECO:0007669"/>
    <property type="project" value="UniProtKB-KW"/>
</dbReference>
<dbReference type="InterPro" id="IPR036409">
    <property type="entry name" value="Aldolase_II/adducin_N_sf"/>
</dbReference>
<dbReference type="Gene3D" id="3.40.225.10">
    <property type="entry name" value="Class II aldolase/adducin N-terminal domain"/>
    <property type="match status" value="2"/>
</dbReference>
<dbReference type="AlphaFoldDB" id="A0A6A8MCY2"/>
<proteinExistence type="predicted"/>
<keyword evidence="1" id="KW-0479">Metal-binding</keyword>
<dbReference type="SUPFAM" id="SSF53639">
    <property type="entry name" value="AraD/HMP-PK domain-like"/>
    <property type="match status" value="2"/>
</dbReference>
<dbReference type="GO" id="GO:0019323">
    <property type="term" value="P:pentose catabolic process"/>
    <property type="evidence" value="ECO:0007669"/>
    <property type="project" value="TreeGrafter"/>
</dbReference>
<dbReference type="Pfam" id="PF00596">
    <property type="entry name" value="Aldolase_II"/>
    <property type="match status" value="2"/>
</dbReference>
<feature type="domain" description="Class II aldolase/adducin N-terminal" evidence="3">
    <location>
        <begin position="10"/>
        <end position="166"/>
    </location>
</feature>
<dbReference type="EMBL" id="VUNB01000006">
    <property type="protein sequence ID" value="MST69547.1"/>
    <property type="molecule type" value="Genomic_DNA"/>
</dbReference>
<dbReference type="PANTHER" id="PTHR22789">
    <property type="entry name" value="FUCULOSE PHOSPHATE ALDOLASE"/>
    <property type="match status" value="1"/>
</dbReference>
<evidence type="ECO:0000256" key="2">
    <source>
        <dbReference type="ARBA" id="ARBA00023239"/>
    </source>
</evidence>
<reference evidence="4" key="1">
    <citation type="submission" date="2019-09" db="EMBL/GenBank/DDBJ databases">
        <title>In-depth cultivation of the pig gut microbiome towards novel bacterial diversity and tailored functional studies.</title>
        <authorList>
            <person name="Wylensek D."/>
            <person name="Hitch T.C.A."/>
            <person name="Clavel T."/>
        </authorList>
    </citation>
    <scope>NUCLEOTIDE SEQUENCE</scope>
    <source>
        <strain evidence="4">RF-744-FAT-WT-3</strain>
    </source>
</reference>
<gene>
    <name evidence="4" type="ORF">FYJ66_08115</name>
</gene>